<keyword evidence="6 11" id="KW-0812">Transmembrane</keyword>
<feature type="modified residue" description="4-aspartylphosphate" evidence="10">
    <location>
        <position position="629"/>
    </location>
</feature>
<evidence type="ECO:0000256" key="9">
    <source>
        <dbReference type="ARBA" id="ARBA00023136"/>
    </source>
</evidence>
<accession>A0A4P1KF62</accession>
<proteinExistence type="predicted"/>
<organism evidence="14 15">
    <name type="scientific">Brevundimonas vancanneytii</name>
    <dbReference type="NCBI Taxonomy" id="1325724"/>
    <lineage>
        <taxon>Bacteria</taxon>
        <taxon>Pseudomonadati</taxon>
        <taxon>Pseudomonadota</taxon>
        <taxon>Alphaproteobacteria</taxon>
        <taxon>Caulobacterales</taxon>
        <taxon>Caulobacteraceae</taxon>
        <taxon>Brevundimonas</taxon>
    </lineage>
</organism>
<dbReference type="Proteomes" id="UP000309952">
    <property type="component" value="Chromosome"/>
</dbReference>
<feature type="transmembrane region" description="Helical" evidence="11">
    <location>
        <begin position="161"/>
        <end position="183"/>
    </location>
</feature>
<evidence type="ECO:0000256" key="11">
    <source>
        <dbReference type="SAM" id="Phobius"/>
    </source>
</evidence>
<keyword evidence="7 11" id="KW-1133">Transmembrane helix</keyword>
<dbReference type="InterPro" id="IPR007895">
    <property type="entry name" value="MASE1"/>
</dbReference>
<dbReference type="Gene3D" id="1.10.287.130">
    <property type="match status" value="1"/>
</dbReference>
<feature type="transmembrane region" description="Helical" evidence="11">
    <location>
        <begin position="20"/>
        <end position="38"/>
    </location>
</feature>
<dbReference type="InterPro" id="IPR005467">
    <property type="entry name" value="His_kinase_dom"/>
</dbReference>
<dbReference type="InterPro" id="IPR011006">
    <property type="entry name" value="CheY-like_superfamily"/>
</dbReference>
<keyword evidence="8" id="KW-0902">Two-component regulatory system</keyword>
<feature type="transmembrane region" description="Helical" evidence="11">
    <location>
        <begin position="195"/>
        <end position="214"/>
    </location>
</feature>
<evidence type="ECO:0000313" key="15">
    <source>
        <dbReference type="Proteomes" id="UP000309952"/>
    </source>
</evidence>
<dbReference type="PRINTS" id="PR00344">
    <property type="entry name" value="BCTRLSENSOR"/>
</dbReference>
<evidence type="ECO:0000256" key="4">
    <source>
        <dbReference type="ARBA" id="ARBA00022475"/>
    </source>
</evidence>
<dbReference type="RefSeq" id="WP_138142019.1">
    <property type="nucleotide sequence ID" value="NZ_LR588407.1"/>
</dbReference>
<dbReference type="GO" id="GO:0000155">
    <property type="term" value="F:phosphorelay sensor kinase activity"/>
    <property type="evidence" value="ECO:0007669"/>
    <property type="project" value="InterPro"/>
</dbReference>
<dbReference type="Pfam" id="PF00072">
    <property type="entry name" value="Response_reg"/>
    <property type="match status" value="1"/>
</dbReference>
<dbReference type="SUPFAM" id="SSF55874">
    <property type="entry name" value="ATPase domain of HSP90 chaperone/DNA topoisomerase II/histidine kinase"/>
    <property type="match status" value="1"/>
</dbReference>
<evidence type="ECO:0000256" key="8">
    <source>
        <dbReference type="ARBA" id="ARBA00023012"/>
    </source>
</evidence>
<dbReference type="InterPro" id="IPR003661">
    <property type="entry name" value="HisK_dim/P_dom"/>
</dbReference>
<feature type="transmembrane region" description="Helical" evidence="11">
    <location>
        <begin position="243"/>
        <end position="265"/>
    </location>
</feature>
<comment type="catalytic activity">
    <reaction evidence="1">
        <text>ATP + protein L-histidine = ADP + protein N-phospho-L-histidine.</text>
        <dbReference type="EC" id="2.7.13.3"/>
    </reaction>
</comment>
<dbReference type="Gene3D" id="3.40.50.2300">
    <property type="match status" value="1"/>
</dbReference>
<evidence type="ECO:0000259" key="12">
    <source>
        <dbReference type="PROSITE" id="PS50109"/>
    </source>
</evidence>
<dbReference type="Pfam" id="PF05231">
    <property type="entry name" value="MASE1"/>
    <property type="match status" value="1"/>
</dbReference>
<keyword evidence="5 10" id="KW-0597">Phosphoprotein</keyword>
<dbReference type="PROSITE" id="PS50109">
    <property type="entry name" value="HIS_KIN"/>
    <property type="match status" value="1"/>
</dbReference>
<dbReference type="SMART" id="SM00387">
    <property type="entry name" value="HATPase_c"/>
    <property type="match status" value="1"/>
</dbReference>
<feature type="domain" description="Response regulatory" evidence="13">
    <location>
        <begin position="580"/>
        <end position="697"/>
    </location>
</feature>
<dbReference type="SUPFAM" id="SSF52172">
    <property type="entry name" value="CheY-like"/>
    <property type="match status" value="1"/>
</dbReference>
<evidence type="ECO:0000256" key="10">
    <source>
        <dbReference type="PROSITE-ProRule" id="PRU00169"/>
    </source>
</evidence>
<dbReference type="GO" id="GO:0005886">
    <property type="term" value="C:plasma membrane"/>
    <property type="evidence" value="ECO:0007669"/>
    <property type="project" value="UniProtKB-SubCell"/>
</dbReference>
<keyword evidence="9 11" id="KW-0472">Membrane</keyword>
<dbReference type="SMART" id="SM00388">
    <property type="entry name" value="HisKA"/>
    <property type="match status" value="1"/>
</dbReference>
<dbReference type="CDD" id="cd00082">
    <property type="entry name" value="HisKA"/>
    <property type="match status" value="1"/>
</dbReference>
<dbReference type="PROSITE" id="PS50110">
    <property type="entry name" value="RESPONSE_REGULATORY"/>
    <property type="match status" value="1"/>
</dbReference>
<dbReference type="Gene3D" id="3.30.565.10">
    <property type="entry name" value="Histidine kinase-like ATPase, C-terminal domain"/>
    <property type="match status" value="1"/>
</dbReference>
<dbReference type="InterPro" id="IPR004358">
    <property type="entry name" value="Sig_transdc_His_kin-like_C"/>
</dbReference>
<feature type="domain" description="Histidine kinase" evidence="12">
    <location>
        <begin position="341"/>
        <end position="555"/>
    </location>
</feature>
<dbReference type="InterPro" id="IPR003594">
    <property type="entry name" value="HATPase_dom"/>
</dbReference>
<gene>
    <name evidence="14" type="primary">evgS</name>
    <name evidence="14" type="ORF">NCTC9239_02879</name>
</gene>
<dbReference type="PANTHER" id="PTHR45339:SF1">
    <property type="entry name" value="HYBRID SIGNAL TRANSDUCTION HISTIDINE KINASE J"/>
    <property type="match status" value="1"/>
</dbReference>
<dbReference type="Pfam" id="PF00512">
    <property type="entry name" value="HisKA"/>
    <property type="match status" value="1"/>
</dbReference>
<dbReference type="AlphaFoldDB" id="A0A4P1KF62"/>
<dbReference type="KEGG" id="bvy:NCTC9239_02879"/>
<dbReference type="CDD" id="cd17546">
    <property type="entry name" value="REC_hyHK_CKI1_RcsC-like"/>
    <property type="match status" value="1"/>
</dbReference>
<comment type="subcellular location">
    <subcellularLocation>
        <location evidence="2">Cell membrane</location>
        <topology evidence="2">Multi-pass membrane protein</topology>
    </subcellularLocation>
</comment>
<evidence type="ECO:0000259" key="13">
    <source>
        <dbReference type="PROSITE" id="PS50110"/>
    </source>
</evidence>
<dbReference type="InterPro" id="IPR036890">
    <property type="entry name" value="HATPase_C_sf"/>
</dbReference>
<keyword evidence="15" id="KW-1185">Reference proteome</keyword>
<dbReference type="PANTHER" id="PTHR45339">
    <property type="entry name" value="HYBRID SIGNAL TRANSDUCTION HISTIDINE KINASE J"/>
    <property type="match status" value="1"/>
</dbReference>
<evidence type="ECO:0000256" key="1">
    <source>
        <dbReference type="ARBA" id="ARBA00000085"/>
    </source>
</evidence>
<keyword evidence="14" id="KW-0808">Transferase</keyword>
<feature type="transmembrane region" description="Helical" evidence="11">
    <location>
        <begin position="285"/>
        <end position="305"/>
    </location>
</feature>
<name>A0A4P1KF62_9CAUL</name>
<evidence type="ECO:0000256" key="7">
    <source>
        <dbReference type="ARBA" id="ARBA00022989"/>
    </source>
</evidence>
<protein>
    <recommendedName>
        <fullName evidence="3">histidine kinase</fullName>
        <ecNumber evidence="3">2.7.13.3</ecNumber>
    </recommendedName>
</protein>
<feature type="transmembrane region" description="Helical" evidence="11">
    <location>
        <begin position="124"/>
        <end position="149"/>
    </location>
</feature>
<evidence type="ECO:0000256" key="2">
    <source>
        <dbReference type="ARBA" id="ARBA00004651"/>
    </source>
</evidence>
<dbReference type="EC" id="2.7.13.3" evidence="3"/>
<dbReference type="EMBL" id="LR588407">
    <property type="protein sequence ID" value="VTO18754.1"/>
    <property type="molecule type" value="Genomic_DNA"/>
</dbReference>
<dbReference type="Pfam" id="PF02518">
    <property type="entry name" value="HATPase_c"/>
    <property type="match status" value="1"/>
</dbReference>
<dbReference type="InterPro" id="IPR001789">
    <property type="entry name" value="Sig_transdc_resp-reg_receiver"/>
</dbReference>
<evidence type="ECO:0000256" key="5">
    <source>
        <dbReference type="ARBA" id="ARBA00022553"/>
    </source>
</evidence>
<sequence>MQAHWRMFRHAAGREAGPPAAAYVILFVLCLLIGHWNASTYNAVIIWPANGVLLAAYLLLPRRKAAATLLVCFGLNLVSTALRGDAQPFVWLNPLLNLGQVLIAGVLARRFCGAALDLRRPRRFLCFALGAVAPAVFLTTTLSCLLAAWLRDYAPELTAFLWTHLFMMEALGLLIVTPNLLFLARAPRFRNEATAPWLVLGMAGLTAAMVFWVFSQPSSLLFLIFPPLMLAAYRLSPPWMAATILVSVGISCILTLEGYGPIAAAPVADVAALAHLPLRLRQMPLYHVFLMVLVLTSLPLSALMAERRASVARLARRTALALKQRRRAEAAAAAKARFLAVMSHEMRTPLNGVSGYADLLSQRDDLPEEAQTYIEAVRQAGEEMLRLVEDVLDASAGDDAVQVEPFDATGLIRDLCASAAVAARAKGVAFELKLDAPDTALRMGDPRRLASALRHLLTNAVKFTERGRIELEARLDAESLTLTVRDTGPGIAPDLEPALFDLFQLGDDSLNRRHGGAGLGLPAARRHARAMGGDVILGETSDRGSVFILTVRLGEGAVEGVGAAEVATPAPARSDGQVTRVLVVDDHPTNRLVLRIMMEAAGCRVVDAADGLQAVEQASAEAFDLILMDVRMPRLNGLEATQIIRSGGSASSSAAVLAVTADAMPEDAVRCFGAGMDGHLAKPITHERLYAAVDQAFRAAHARLAA</sequence>
<dbReference type="SUPFAM" id="SSF47384">
    <property type="entry name" value="Homodimeric domain of signal transducing histidine kinase"/>
    <property type="match status" value="1"/>
</dbReference>
<feature type="transmembrane region" description="Helical" evidence="11">
    <location>
        <begin position="44"/>
        <end position="60"/>
    </location>
</feature>
<feature type="transmembrane region" description="Helical" evidence="11">
    <location>
        <begin position="67"/>
        <end position="84"/>
    </location>
</feature>
<evidence type="ECO:0000313" key="14">
    <source>
        <dbReference type="EMBL" id="VTO18754.1"/>
    </source>
</evidence>
<reference evidence="14 15" key="1">
    <citation type="submission" date="2019-04" db="EMBL/GenBank/DDBJ databases">
        <authorList>
            <consortium name="Pathogen Informatics"/>
        </authorList>
    </citation>
    <scope>NUCLEOTIDE SEQUENCE [LARGE SCALE GENOMIC DNA]</scope>
    <source>
        <strain evidence="14 15">NCTC9239</strain>
    </source>
</reference>
<keyword evidence="4" id="KW-1003">Cell membrane</keyword>
<dbReference type="SMART" id="SM00448">
    <property type="entry name" value="REC"/>
    <property type="match status" value="1"/>
</dbReference>
<evidence type="ECO:0000256" key="6">
    <source>
        <dbReference type="ARBA" id="ARBA00022692"/>
    </source>
</evidence>
<evidence type="ECO:0000256" key="3">
    <source>
        <dbReference type="ARBA" id="ARBA00012438"/>
    </source>
</evidence>
<feature type="transmembrane region" description="Helical" evidence="11">
    <location>
        <begin position="90"/>
        <end position="112"/>
    </location>
</feature>
<dbReference type="InterPro" id="IPR036097">
    <property type="entry name" value="HisK_dim/P_sf"/>
</dbReference>